<dbReference type="GO" id="GO:0016887">
    <property type="term" value="F:ATP hydrolysis activity"/>
    <property type="evidence" value="ECO:0007669"/>
    <property type="project" value="InterPro"/>
</dbReference>
<proteinExistence type="predicted"/>
<evidence type="ECO:0000256" key="4">
    <source>
        <dbReference type="ARBA" id="ARBA00022840"/>
    </source>
</evidence>
<dbReference type="InterPro" id="IPR003593">
    <property type="entry name" value="AAA+_ATPase"/>
</dbReference>
<keyword evidence="3" id="KW-0547">Nucleotide-binding</keyword>
<keyword evidence="2" id="KW-0813">Transport</keyword>
<dbReference type="GO" id="GO:0005524">
    <property type="term" value="F:ATP binding"/>
    <property type="evidence" value="ECO:0007669"/>
    <property type="project" value="UniProtKB-KW"/>
</dbReference>
<dbReference type="Gene3D" id="3.40.50.300">
    <property type="entry name" value="P-loop containing nucleotide triphosphate hydrolases"/>
    <property type="match status" value="1"/>
</dbReference>
<evidence type="ECO:0000313" key="7">
    <source>
        <dbReference type="EMBL" id="TWT26554.1"/>
    </source>
</evidence>
<dbReference type="PANTHER" id="PTHR42711">
    <property type="entry name" value="ABC TRANSPORTER ATP-BINDING PROTEIN"/>
    <property type="match status" value="1"/>
</dbReference>
<dbReference type="RefSeq" id="WP_146324169.1">
    <property type="nucleotide sequence ID" value="NZ_BAABLR010000074.1"/>
</dbReference>
<dbReference type="InterPro" id="IPR050763">
    <property type="entry name" value="ABC_transporter_ATP-binding"/>
</dbReference>
<dbReference type="InterPro" id="IPR027417">
    <property type="entry name" value="P-loop_NTPase"/>
</dbReference>
<reference evidence="7 8" key="1">
    <citation type="submission" date="2019-08" db="EMBL/GenBank/DDBJ databases">
        <authorList>
            <person name="Lei W."/>
        </authorList>
    </citation>
    <scope>NUCLEOTIDE SEQUENCE [LARGE SCALE GENOMIC DNA]</scope>
    <source>
        <strain evidence="7 8">CCUG 58627</strain>
    </source>
</reference>
<protein>
    <submittedName>
        <fullName evidence="7">ABC transporter ATP-binding protein</fullName>
    </submittedName>
</protein>
<sequence>MNEKECTDNDVLLKCDDVGMVFGEKVALNAVSFRVRPGEKIALLGPNGAGKSTLIETLCGLRLPTTGTVSFMGTRPTSDPHHLKERVGFMLQKWTDHGEWTVEEFLTYLRSAYESATVNRCETLVQQLGLGEMMRRRLAKLSGGERRRVDVAAALMGDPDVLILDEPTAGFDVSMRRKFHGTLQSLTNEKTVIWATHDLVEAEAVCNRIILLNHGGIVADGSPSSLREKFEGYSTAGVLPGGLSDLNTPEHSKGDTRFRIMNL</sequence>
<dbReference type="EMBL" id="VOHM01000009">
    <property type="protein sequence ID" value="TWT26554.1"/>
    <property type="molecule type" value="Genomic_DNA"/>
</dbReference>
<keyword evidence="4 7" id="KW-0067">ATP-binding</keyword>
<feature type="domain" description="AAA+ ATPase" evidence="6">
    <location>
        <begin position="37"/>
        <end position="215"/>
    </location>
</feature>
<accession>A0A5C5UK24</accession>
<comment type="subcellular location">
    <subcellularLocation>
        <location evidence="1">Cell membrane</location>
        <topology evidence="1">Peripheral membrane protein</topology>
    </subcellularLocation>
</comment>
<dbReference type="InterPro" id="IPR017871">
    <property type="entry name" value="ABC_transporter-like_CS"/>
</dbReference>
<dbReference type="Proteomes" id="UP000320791">
    <property type="component" value="Unassembled WGS sequence"/>
</dbReference>
<name>A0A5C5UK24_9CORY</name>
<dbReference type="CDD" id="cd03230">
    <property type="entry name" value="ABC_DR_subfamily_A"/>
    <property type="match status" value="1"/>
</dbReference>
<evidence type="ECO:0000256" key="5">
    <source>
        <dbReference type="ARBA" id="ARBA00023251"/>
    </source>
</evidence>
<evidence type="ECO:0000256" key="1">
    <source>
        <dbReference type="ARBA" id="ARBA00004202"/>
    </source>
</evidence>
<dbReference type="GO" id="GO:0005886">
    <property type="term" value="C:plasma membrane"/>
    <property type="evidence" value="ECO:0007669"/>
    <property type="project" value="UniProtKB-SubCell"/>
</dbReference>
<dbReference type="SMART" id="SM00382">
    <property type="entry name" value="AAA"/>
    <property type="match status" value="1"/>
</dbReference>
<evidence type="ECO:0000313" key="8">
    <source>
        <dbReference type="Proteomes" id="UP000320791"/>
    </source>
</evidence>
<evidence type="ECO:0000256" key="2">
    <source>
        <dbReference type="ARBA" id="ARBA00022448"/>
    </source>
</evidence>
<dbReference type="AlphaFoldDB" id="A0A5C5UK24"/>
<keyword evidence="5" id="KW-0046">Antibiotic resistance</keyword>
<dbReference type="PANTHER" id="PTHR42711:SF17">
    <property type="entry name" value="ABC TRANSPORTER ATP-BINDING PROTEIN"/>
    <property type="match status" value="1"/>
</dbReference>
<dbReference type="PROSITE" id="PS00211">
    <property type="entry name" value="ABC_TRANSPORTER_1"/>
    <property type="match status" value="1"/>
</dbReference>
<dbReference type="GO" id="GO:0046677">
    <property type="term" value="P:response to antibiotic"/>
    <property type="evidence" value="ECO:0007669"/>
    <property type="project" value="UniProtKB-KW"/>
</dbReference>
<dbReference type="OrthoDB" id="9804819at2"/>
<dbReference type="Pfam" id="PF00005">
    <property type="entry name" value="ABC_tran"/>
    <property type="match status" value="1"/>
</dbReference>
<evidence type="ECO:0000259" key="6">
    <source>
        <dbReference type="SMART" id="SM00382"/>
    </source>
</evidence>
<gene>
    <name evidence="7" type="ORF">FRX94_05720</name>
</gene>
<dbReference type="InterPro" id="IPR003439">
    <property type="entry name" value="ABC_transporter-like_ATP-bd"/>
</dbReference>
<evidence type="ECO:0000256" key="3">
    <source>
        <dbReference type="ARBA" id="ARBA00022741"/>
    </source>
</evidence>
<keyword evidence="8" id="KW-1185">Reference proteome</keyword>
<comment type="caution">
    <text evidence="7">The sequence shown here is derived from an EMBL/GenBank/DDBJ whole genome shotgun (WGS) entry which is preliminary data.</text>
</comment>
<dbReference type="SUPFAM" id="SSF52540">
    <property type="entry name" value="P-loop containing nucleoside triphosphate hydrolases"/>
    <property type="match status" value="1"/>
</dbReference>
<organism evidence="7 8">
    <name type="scientific">Corynebacterium canis</name>
    <dbReference type="NCBI Taxonomy" id="679663"/>
    <lineage>
        <taxon>Bacteria</taxon>
        <taxon>Bacillati</taxon>
        <taxon>Actinomycetota</taxon>
        <taxon>Actinomycetes</taxon>
        <taxon>Mycobacteriales</taxon>
        <taxon>Corynebacteriaceae</taxon>
        <taxon>Corynebacterium</taxon>
    </lineage>
</organism>